<feature type="region of interest" description="Disordered" evidence="2">
    <location>
        <begin position="194"/>
        <end position="257"/>
    </location>
</feature>
<feature type="non-terminal residue" evidence="4">
    <location>
        <position position="1"/>
    </location>
</feature>
<dbReference type="Gene3D" id="3.30.1370.10">
    <property type="entry name" value="K Homology domain, type 1"/>
    <property type="match status" value="1"/>
</dbReference>
<evidence type="ECO:0000313" key="4">
    <source>
        <dbReference type="EMBL" id="CEK67110.1"/>
    </source>
</evidence>
<evidence type="ECO:0000256" key="2">
    <source>
        <dbReference type="SAM" id="MobiDB-lite"/>
    </source>
</evidence>
<dbReference type="GO" id="GO:0003723">
    <property type="term" value="F:RNA binding"/>
    <property type="evidence" value="ECO:0007669"/>
    <property type="project" value="UniProtKB-UniRule"/>
</dbReference>
<dbReference type="Gene3D" id="2.30.30.140">
    <property type="match status" value="1"/>
</dbReference>
<keyword evidence="1" id="KW-0694">RNA-binding</keyword>
<dbReference type="InterPro" id="IPR004087">
    <property type="entry name" value="KH_dom"/>
</dbReference>
<protein>
    <recommendedName>
        <fullName evidence="3">Tudor domain-containing protein</fullName>
    </recommendedName>
</protein>
<dbReference type="CDD" id="cd20407">
    <property type="entry name" value="Tudor_AKAP1"/>
    <property type="match status" value="1"/>
</dbReference>
<organism evidence="4">
    <name type="scientific">Arion vulgaris</name>
    <dbReference type="NCBI Taxonomy" id="1028688"/>
    <lineage>
        <taxon>Eukaryota</taxon>
        <taxon>Metazoa</taxon>
        <taxon>Spiralia</taxon>
        <taxon>Lophotrochozoa</taxon>
        <taxon>Mollusca</taxon>
        <taxon>Gastropoda</taxon>
        <taxon>Heterobranchia</taxon>
        <taxon>Euthyneura</taxon>
        <taxon>Panpulmonata</taxon>
        <taxon>Eupulmonata</taxon>
        <taxon>Stylommatophora</taxon>
        <taxon>Helicina</taxon>
        <taxon>Arionoidea</taxon>
        <taxon>Arionidae</taxon>
        <taxon>Arion</taxon>
    </lineage>
</organism>
<dbReference type="PANTHER" id="PTHR22948:SF65">
    <property type="entry name" value="A-KINASE ANCHORING PROTEIN 1"/>
    <property type="match status" value="1"/>
</dbReference>
<dbReference type="InterPro" id="IPR036612">
    <property type="entry name" value="KH_dom_type_1_sf"/>
</dbReference>
<dbReference type="PROSITE" id="PS50304">
    <property type="entry name" value="TUDOR"/>
    <property type="match status" value="1"/>
</dbReference>
<dbReference type="SUPFAM" id="SSF63748">
    <property type="entry name" value="Tudor/PWWP/MBT"/>
    <property type="match status" value="1"/>
</dbReference>
<dbReference type="PROSITE" id="PS50084">
    <property type="entry name" value="KH_TYPE_1"/>
    <property type="match status" value="1"/>
</dbReference>
<dbReference type="Pfam" id="PF00567">
    <property type="entry name" value="TUDOR"/>
    <property type="match status" value="1"/>
</dbReference>
<dbReference type="InterPro" id="IPR050621">
    <property type="entry name" value="Tudor_domain_containing"/>
</dbReference>
<proteinExistence type="predicted"/>
<dbReference type="EMBL" id="HACG01020245">
    <property type="protein sequence ID" value="CEK67110.1"/>
    <property type="molecule type" value="Transcribed_RNA"/>
</dbReference>
<feature type="domain" description="Tudor" evidence="3">
    <location>
        <begin position="426"/>
        <end position="484"/>
    </location>
</feature>
<reference evidence="4" key="1">
    <citation type="submission" date="2014-12" db="EMBL/GenBank/DDBJ databases">
        <title>Insight into the proteome of Arion vulgaris.</title>
        <authorList>
            <person name="Aradska J."/>
            <person name="Bulat T."/>
            <person name="Smidak R."/>
            <person name="Sarate P."/>
            <person name="Gangsoo J."/>
            <person name="Sialana F."/>
            <person name="Bilban M."/>
            <person name="Lubec G."/>
        </authorList>
    </citation>
    <scope>NUCLEOTIDE SEQUENCE</scope>
    <source>
        <tissue evidence="4">Skin</tissue>
    </source>
</reference>
<dbReference type="InterPro" id="IPR047368">
    <property type="entry name" value="KH-I_AKAP1"/>
</dbReference>
<dbReference type="CDD" id="cd22395">
    <property type="entry name" value="KH-I_AKAP1"/>
    <property type="match status" value="1"/>
</dbReference>
<dbReference type="InterPro" id="IPR004088">
    <property type="entry name" value="KH_dom_type_1"/>
</dbReference>
<feature type="compositionally biased region" description="Polar residues" evidence="2">
    <location>
        <begin position="238"/>
        <end position="249"/>
    </location>
</feature>
<feature type="compositionally biased region" description="Polar residues" evidence="2">
    <location>
        <begin position="204"/>
        <end position="219"/>
    </location>
</feature>
<dbReference type="SMART" id="SM00333">
    <property type="entry name" value="TUDOR"/>
    <property type="match status" value="1"/>
</dbReference>
<evidence type="ECO:0000256" key="1">
    <source>
        <dbReference type="PROSITE-ProRule" id="PRU00117"/>
    </source>
</evidence>
<dbReference type="GO" id="GO:0005739">
    <property type="term" value="C:mitochondrion"/>
    <property type="evidence" value="ECO:0007669"/>
    <property type="project" value="UniProtKB-ARBA"/>
</dbReference>
<dbReference type="InterPro" id="IPR047367">
    <property type="entry name" value="Tudor_AKAP1"/>
</dbReference>
<dbReference type="Pfam" id="PF00013">
    <property type="entry name" value="KH_1"/>
    <property type="match status" value="1"/>
</dbReference>
<accession>A0A0B6ZH88</accession>
<name>A0A0B6ZH88_9EUPU</name>
<dbReference type="InterPro" id="IPR035437">
    <property type="entry name" value="SNase_OB-fold_sf"/>
</dbReference>
<sequence length="568" mass="62392">ADRILEDSINKTDLLAALQTFAESSPEGVESSLLQPLDSPFLADSHVNIQAETGNELIATEQQDDLQKQSQNTDKILLEPAAQLTDNTSFEATENTTPKISNASVSSIKSQPWDIDKTKPSASSSWLQKFSSSSIDSFGPEEIEALWGLDSSIDNLDKELFFLDNDPLVLEVDTKSVLGQTSLLCNLDNFPSTTTTTHEDNHKVSQNQNVHRSGTNIEQPLSDKSPDDDSLAKANSPLGDNTSEGSNDSGRGGSEHDLVCQGGEALVHFEFSMPSELCGHFIGKHGKNINYLKSTTGAHVSLTKNPCTPGYQICQIVGTQAEVDDALSMVRRQFPLQDYPLLTMVAVNTSVEHPLSADNQFVFPEVMQMSLPEGVTVDVFVSAVVDAGQVFVQQPTHRSYMSLEKMNYFLNLVYGQDQSVPNVPLPIESGIICVCESEGFWYRAMIMSTEDENGEVQVKFLDYGGYVNLPVSALKQIRADFMTLPFQAVECFMANLTPNQDEKFFSAEATQALSDMTLGKLLQCQVVARTDYGAPYIHLYQINSESNSAVLINQALVNSQLVRWVEIL</sequence>
<dbReference type="AlphaFoldDB" id="A0A0B6ZH88"/>
<gene>
    <name evidence="4" type="primary">ORF61377</name>
</gene>
<evidence type="ECO:0000259" key="3">
    <source>
        <dbReference type="PROSITE" id="PS50304"/>
    </source>
</evidence>
<dbReference type="PANTHER" id="PTHR22948">
    <property type="entry name" value="TUDOR DOMAIN CONTAINING PROTEIN"/>
    <property type="match status" value="1"/>
</dbReference>
<dbReference type="Gene3D" id="2.40.50.90">
    <property type="match status" value="1"/>
</dbReference>
<dbReference type="SMART" id="SM00322">
    <property type="entry name" value="KH"/>
    <property type="match status" value="1"/>
</dbReference>
<dbReference type="SUPFAM" id="SSF54791">
    <property type="entry name" value="Eukaryotic type KH-domain (KH-domain type I)"/>
    <property type="match status" value="1"/>
</dbReference>
<dbReference type="InterPro" id="IPR002999">
    <property type="entry name" value="Tudor"/>
</dbReference>